<dbReference type="OrthoDB" id="659934at2"/>
<evidence type="ECO:0000313" key="2">
    <source>
        <dbReference type="Proteomes" id="UP000240912"/>
    </source>
</evidence>
<name>A0A2T3HKW5_9SPHI</name>
<dbReference type="Proteomes" id="UP000240912">
    <property type="component" value="Unassembled WGS sequence"/>
</dbReference>
<dbReference type="EMBL" id="PYLS01000005">
    <property type="protein sequence ID" value="PST83087.1"/>
    <property type="molecule type" value="Genomic_DNA"/>
</dbReference>
<gene>
    <name evidence="1" type="ORF">C7T94_10755</name>
</gene>
<comment type="caution">
    <text evidence="1">The sequence shown here is derived from an EMBL/GenBank/DDBJ whole genome shotgun (WGS) entry which is preliminary data.</text>
</comment>
<protein>
    <submittedName>
        <fullName evidence="1">Uncharacterized protein</fullName>
    </submittedName>
</protein>
<organism evidence="1 2">
    <name type="scientific">Pedobacter yulinensis</name>
    <dbReference type="NCBI Taxonomy" id="2126353"/>
    <lineage>
        <taxon>Bacteria</taxon>
        <taxon>Pseudomonadati</taxon>
        <taxon>Bacteroidota</taxon>
        <taxon>Sphingobacteriia</taxon>
        <taxon>Sphingobacteriales</taxon>
        <taxon>Sphingobacteriaceae</taxon>
        <taxon>Pedobacter</taxon>
    </lineage>
</organism>
<evidence type="ECO:0000313" key="1">
    <source>
        <dbReference type="EMBL" id="PST83087.1"/>
    </source>
</evidence>
<sequence>MENFKMRFKWNGLELDLEGNEKVVREEFAVFKDFMIEKVIPNLGNSVSVVESENIGLQEGSQTSDSIRFPHIKEVVMRDLPKTEGEWILIYGFYASNFGKEPFSEPAIKTLYEVSKRKNLNRMKNFSANFNRLISNGLIKILNENEFILSQKGLEQSHYILDYDQHPPVIEQGVGGDAVASKKIKKAGKSALKNKGPQMLSSLNLKQPHVETIRSFYERHSASTFFERNLMFVYYLEKILQETPVTLSHIYTCYKSLSLKVPGNIYQSIVDTKKIKGWLEIRSMNDIQLSIHGEQVVEHELTN</sequence>
<accession>A0A2T3HKW5</accession>
<dbReference type="RefSeq" id="WP_107215347.1">
    <property type="nucleotide sequence ID" value="NZ_KZ686269.1"/>
</dbReference>
<proteinExistence type="predicted"/>
<keyword evidence="2" id="KW-1185">Reference proteome</keyword>
<dbReference type="AlphaFoldDB" id="A0A2T3HKW5"/>
<reference evidence="1 2" key="1">
    <citation type="submission" date="2018-03" db="EMBL/GenBank/DDBJ databases">
        <authorList>
            <person name="Keele B.F."/>
        </authorList>
    </citation>
    <scope>NUCLEOTIDE SEQUENCE [LARGE SCALE GENOMIC DNA]</scope>
    <source>
        <strain evidence="1 2">YL28-9</strain>
    </source>
</reference>